<dbReference type="GO" id="GO:1905515">
    <property type="term" value="P:non-motile cilium assembly"/>
    <property type="evidence" value="ECO:0007669"/>
    <property type="project" value="TreeGrafter"/>
</dbReference>
<feature type="compositionally biased region" description="Basic residues" evidence="5">
    <location>
        <begin position="269"/>
        <end position="282"/>
    </location>
</feature>
<dbReference type="STRING" id="55661.A0A091G2J6"/>
<organism evidence="6 7">
    <name type="scientific">Cuculus canorus</name>
    <name type="common">Common cuckoo</name>
    <dbReference type="NCBI Taxonomy" id="55661"/>
    <lineage>
        <taxon>Eukaryota</taxon>
        <taxon>Metazoa</taxon>
        <taxon>Chordata</taxon>
        <taxon>Craniata</taxon>
        <taxon>Vertebrata</taxon>
        <taxon>Euteleostomi</taxon>
        <taxon>Archelosauria</taxon>
        <taxon>Archosauria</taxon>
        <taxon>Dinosauria</taxon>
        <taxon>Saurischia</taxon>
        <taxon>Theropoda</taxon>
        <taxon>Coelurosauria</taxon>
        <taxon>Aves</taxon>
        <taxon>Neognathae</taxon>
        <taxon>Neoaves</taxon>
        <taxon>Otidimorphae</taxon>
        <taxon>Cuculiformes</taxon>
        <taxon>Cuculidae</taxon>
        <taxon>Cuculus</taxon>
    </lineage>
</organism>
<dbReference type="SMART" id="SM00177">
    <property type="entry name" value="ARF"/>
    <property type="match status" value="1"/>
</dbReference>
<evidence type="ECO:0000256" key="1">
    <source>
        <dbReference type="ARBA" id="ARBA00022741"/>
    </source>
</evidence>
<dbReference type="AlphaFoldDB" id="A0A091G2J6"/>
<dbReference type="GO" id="GO:0003924">
    <property type="term" value="F:GTPase activity"/>
    <property type="evidence" value="ECO:0007669"/>
    <property type="project" value="InterPro"/>
</dbReference>
<keyword evidence="7" id="KW-1185">Reference proteome</keyword>
<sequence length="409" mass="45625">MFHLFSHCWSWLQAIQEPIRKVTLLVVGLDNAGKTSVIMDIERAGEVLPAVQPGQTRLRVDRFEVTLVDLPGGQRSRSTWRSHYSAAHGLLFVLDSSDLARMEEVRKVLSRVLSHPDVSGKPLLLLANKQDATAALLPCELIERLCLERLVNENCSPCRIEPCAARRDHPIGPARTTLQGLRWLLRAIPATPLPPPSARAARARPPTRRGGRGSPHPQVGTHCRPGRILEMEQRRRGSTGPSATSSLWGAPTPSPHPLYPAQEETTKGPGRRKRKVKVRKKSSGQPSPVEEPEGPGGVGDSRAGAAGGLLPPNRVGQEEPILTVMATPHPGKSWCYWHYWHQDPQIHPIGWFGTQQVQGMKKKKKKKIKNKIKSQDPAMEQQREEVSSTFDLYRRAMLALKMRQEQRKQ</sequence>
<accession>A0A091G2J6</accession>
<dbReference type="SMART" id="SM00178">
    <property type="entry name" value="SAR"/>
    <property type="match status" value="1"/>
</dbReference>
<dbReference type="GO" id="GO:0046872">
    <property type="term" value="F:metal ion binding"/>
    <property type="evidence" value="ECO:0007669"/>
    <property type="project" value="UniProtKB-KW"/>
</dbReference>
<feature type="non-terminal residue" evidence="6">
    <location>
        <position position="409"/>
    </location>
</feature>
<gene>
    <name evidence="6" type="ORF">N303_10521</name>
</gene>
<dbReference type="GO" id="GO:0097730">
    <property type="term" value="C:non-motile cilium"/>
    <property type="evidence" value="ECO:0007669"/>
    <property type="project" value="TreeGrafter"/>
</dbReference>
<reference evidence="6 7" key="1">
    <citation type="submission" date="2014-04" db="EMBL/GenBank/DDBJ databases">
        <title>Genome evolution of avian class.</title>
        <authorList>
            <person name="Zhang G."/>
            <person name="Li C."/>
        </authorList>
    </citation>
    <scope>NUCLEOTIDE SEQUENCE [LARGE SCALE GENOMIC DNA]</scope>
    <source>
        <strain evidence="6">BGI_N303</strain>
    </source>
</reference>
<dbReference type="SUPFAM" id="SSF52540">
    <property type="entry name" value="P-loop containing nucleoside triphosphate hydrolases"/>
    <property type="match status" value="1"/>
</dbReference>
<dbReference type="PRINTS" id="PR00328">
    <property type="entry name" value="SAR1GTPBP"/>
</dbReference>
<feature type="binding site" evidence="3">
    <location>
        <begin position="28"/>
        <end position="35"/>
    </location>
    <ligand>
        <name>GTP</name>
        <dbReference type="ChEBI" id="CHEBI:37565"/>
    </ligand>
</feature>
<evidence type="ECO:0000256" key="4">
    <source>
        <dbReference type="PIRSR" id="PIRSR606689-2"/>
    </source>
</evidence>
<dbReference type="GO" id="GO:0060170">
    <property type="term" value="C:ciliary membrane"/>
    <property type="evidence" value="ECO:0007669"/>
    <property type="project" value="TreeGrafter"/>
</dbReference>
<proteinExistence type="predicted"/>
<name>A0A091G2J6_CUCCA</name>
<dbReference type="PANTHER" id="PTHR46090">
    <property type="entry name" value="ADP-RIBOSYLATION FACTOR-LIKE PROTEIN 13B"/>
    <property type="match status" value="1"/>
</dbReference>
<evidence type="ECO:0000256" key="2">
    <source>
        <dbReference type="ARBA" id="ARBA00023134"/>
    </source>
</evidence>
<dbReference type="EMBL" id="KL447687">
    <property type="protein sequence ID" value="KFO76178.1"/>
    <property type="molecule type" value="Genomic_DNA"/>
</dbReference>
<dbReference type="PROSITE" id="PS51417">
    <property type="entry name" value="ARF"/>
    <property type="match status" value="1"/>
</dbReference>
<protein>
    <submittedName>
        <fullName evidence="6">ADP-ribosylation factor-like 13A</fullName>
    </submittedName>
</protein>
<dbReference type="InterPro" id="IPR006689">
    <property type="entry name" value="Small_GTPase_ARF/SAR"/>
</dbReference>
<keyword evidence="4" id="KW-0479">Metal-binding</keyword>
<dbReference type="Proteomes" id="UP000053760">
    <property type="component" value="Unassembled WGS sequence"/>
</dbReference>
<evidence type="ECO:0000256" key="3">
    <source>
        <dbReference type="PIRSR" id="PIRSR606689-1"/>
    </source>
</evidence>
<dbReference type="InterPro" id="IPR051995">
    <property type="entry name" value="Ciliary_GTPase"/>
</dbReference>
<feature type="binding site" evidence="4">
    <location>
        <position position="35"/>
    </location>
    <ligand>
        <name>Mg(2+)</name>
        <dbReference type="ChEBI" id="CHEBI:18420"/>
    </ligand>
</feature>
<evidence type="ECO:0000313" key="7">
    <source>
        <dbReference type="Proteomes" id="UP000053760"/>
    </source>
</evidence>
<evidence type="ECO:0000313" key="6">
    <source>
        <dbReference type="EMBL" id="KFO76178.1"/>
    </source>
</evidence>
<dbReference type="InterPro" id="IPR027417">
    <property type="entry name" value="P-loop_NTPase"/>
</dbReference>
<feature type="binding site" evidence="3">
    <location>
        <position position="72"/>
    </location>
    <ligand>
        <name>GTP</name>
        <dbReference type="ChEBI" id="CHEBI:37565"/>
    </ligand>
</feature>
<feature type="compositionally biased region" description="Basic residues" evidence="5">
    <location>
        <begin position="201"/>
        <end position="211"/>
    </location>
</feature>
<dbReference type="GO" id="GO:0097500">
    <property type="term" value="P:receptor localization to non-motile cilium"/>
    <property type="evidence" value="ECO:0007669"/>
    <property type="project" value="TreeGrafter"/>
</dbReference>
<feature type="binding site" evidence="3">
    <location>
        <begin position="128"/>
        <end position="131"/>
    </location>
    <ligand>
        <name>GTP</name>
        <dbReference type="ChEBI" id="CHEBI:37565"/>
    </ligand>
</feature>
<dbReference type="PANTHER" id="PTHR46090:SF4">
    <property type="entry name" value="ADP RIBOSYLATION FACTOR LIKE GTPASE 13A"/>
    <property type="match status" value="1"/>
</dbReference>
<keyword evidence="1 3" id="KW-0547">Nucleotide-binding</keyword>
<feature type="region of interest" description="Disordered" evidence="5">
    <location>
        <begin position="192"/>
        <end position="315"/>
    </location>
</feature>
<feature type="region of interest" description="Disordered" evidence="5">
    <location>
        <begin position="367"/>
        <end position="386"/>
    </location>
</feature>
<evidence type="ECO:0000256" key="5">
    <source>
        <dbReference type="SAM" id="MobiDB-lite"/>
    </source>
</evidence>
<dbReference type="GO" id="GO:0005525">
    <property type="term" value="F:GTP binding"/>
    <property type="evidence" value="ECO:0007669"/>
    <property type="project" value="UniProtKB-KW"/>
</dbReference>
<keyword evidence="2 3" id="KW-0342">GTP-binding</keyword>
<dbReference type="Pfam" id="PF00025">
    <property type="entry name" value="Arf"/>
    <property type="match status" value="1"/>
</dbReference>
<keyword evidence="4" id="KW-0460">Magnesium</keyword>
<dbReference type="Gene3D" id="3.40.50.300">
    <property type="entry name" value="P-loop containing nucleotide triphosphate hydrolases"/>
    <property type="match status" value="1"/>
</dbReference>